<organism evidence="1 2">
    <name type="scientific">Arctium lappa</name>
    <name type="common">Greater burdock</name>
    <name type="synonym">Lappa major</name>
    <dbReference type="NCBI Taxonomy" id="4217"/>
    <lineage>
        <taxon>Eukaryota</taxon>
        <taxon>Viridiplantae</taxon>
        <taxon>Streptophyta</taxon>
        <taxon>Embryophyta</taxon>
        <taxon>Tracheophyta</taxon>
        <taxon>Spermatophyta</taxon>
        <taxon>Magnoliopsida</taxon>
        <taxon>eudicotyledons</taxon>
        <taxon>Gunneridae</taxon>
        <taxon>Pentapetalae</taxon>
        <taxon>asterids</taxon>
        <taxon>campanulids</taxon>
        <taxon>Asterales</taxon>
        <taxon>Asteraceae</taxon>
        <taxon>Carduoideae</taxon>
        <taxon>Cardueae</taxon>
        <taxon>Arctiinae</taxon>
        <taxon>Arctium</taxon>
    </lineage>
</organism>
<name>A0ACB9EDX1_ARCLA</name>
<dbReference type="Proteomes" id="UP001055879">
    <property type="component" value="Linkage Group LG02"/>
</dbReference>
<reference evidence="1 2" key="2">
    <citation type="journal article" date="2022" name="Mol. Ecol. Resour.">
        <title>The genomes of chicory, endive, great burdock and yacon provide insights into Asteraceae paleo-polyploidization history and plant inulin production.</title>
        <authorList>
            <person name="Fan W."/>
            <person name="Wang S."/>
            <person name="Wang H."/>
            <person name="Wang A."/>
            <person name="Jiang F."/>
            <person name="Liu H."/>
            <person name="Zhao H."/>
            <person name="Xu D."/>
            <person name="Zhang Y."/>
        </authorList>
    </citation>
    <scope>NUCLEOTIDE SEQUENCE [LARGE SCALE GENOMIC DNA]</scope>
    <source>
        <strain evidence="2">cv. Niubang</strain>
    </source>
</reference>
<protein>
    <submittedName>
        <fullName evidence="1">Uncharacterized protein</fullName>
    </submittedName>
</protein>
<evidence type="ECO:0000313" key="2">
    <source>
        <dbReference type="Proteomes" id="UP001055879"/>
    </source>
</evidence>
<comment type="caution">
    <text evidence="1">The sequence shown here is derived from an EMBL/GenBank/DDBJ whole genome shotgun (WGS) entry which is preliminary data.</text>
</comment>
<reference evidence="2" key="1">
    <citation type="journal article" date="2022" name="Mol. Ecol. Resour.">
        <title>The genomes of chicory, endive, great burdock and yacon provide insights into Asteraceae palaeo-polyploidization history and plant inulin production.</title>
        <authorList>
            <person name="Fan W."/>
            <person name="Wang S."/>
            <person name="Wang H."/>
            <person name="Wang A."/>
            <person name="Jiang F."/>
            <person name="Liu H."/>
            <person name="Zhao H."/>
            <person name="Xu D."/>
            <person name="Zhang Y."/>
        </authorList>
    </citation>
    <scope>NUCLEOTIDE SEQUENCE [LARGE SCALE GENOMIC DNA]</scope>
    <source>
        <strain evidence="2">cv. Niubang</strain>
    </source>
</reference>
<dbReference type="EMBL" id="CM042048">
    <property type="protein sequence ID" value="KAI3757050.1"/>
    <property type="molecule type" value="Genomic_DNA"/>
</dbReference>
<evidence type="ECO:0000313" key="1">
    <source>
        <dbReference type="EMBL" id="KAI3757050.1"/>
    </source>
</evidence>
<keyword evidence="2" id="KW-1185">Reference proteome</keyword>
<sequence length="82" mass="8283">MRRRSRCLPVDLKMVARGVVLIQRNGKGTEGRSGADGSGRSGGGGGEGDSDNDSDCGDDSSAGGDDDDGDNHGGGMGWNVIE</sequence>
<accession>A0ACB9EDX1</accession>
<proteinExistence type="predicted"/>
<gene>
    <name evidence="1" type="ORF">L6452_04583</name>
</gene>